<dbReference type="Proteomes" id="UP000266188">
    <property type="component" value="Unassembled WGS sequence"/>
</dbReference>
<dbReference type="Pfam" id="PF02805">
    <property type="entry name" value="Ada_Zn_binding"/>
    <property type="match status" value="1"/>
</dbReference>
<keyword evidence="3" id="KW-0805">Transcription regulation</keyword>
<keyword evidence="8" id="KW-1185">Reference proteome</keyword>
<keyword evidence="2" id="KW-0489">Methyltransferase</keyword>
<dbReference type="GO" id="GO:0006281">
    <property type="term" value="P:DNA repair"/>
    <property type="evidence" value="ECO:0007669"/>
    <property type="project" value="InterPro"/>
</dbReference>
<dbReference type="GO" id="GO:0008270">
    <property type="term" value="F:zinc ion binding"/>
    <property type="evidence" value="ECO:0007669"/>
    <property type="project" value="InterPro"/>
</dbReference>
<reference evidence="8" key="1">
    <citation type="submission" date="2017-02" db="EMBL/GenBank/DDBJ databases">
        <authorList>
            <person name="Tafer H."/>
            <person name="Lopandic K."/>
        </authorList>
    </citation>
    <scope>NUCLEOTIDE SEQUENCE [LARGE SCALE GENOMIC DNA]</scope>
    <source>
        <strain evidence="8">CBS 366.77</strain>
    </source>
</reference>
<evidence type="ECO:0000256" key="3">
    <source>
        <dbReference type="ARBA" id="ARBA00023015"/>
    </source>
</evidence>
<comment type="cofactor">
    <cofactor evidence="1">
        <name>Zn(2+)</name>
        <dbReference type="ChEBI" id="CHEBI:29105"/>
    </cofactor>
</comment>
<dbReference type="PROSITE" id="PS01124">
    <property type="entry name" value="HTH_ARAC_FAMILY_2"/>
    <property type="match status" value="1"/>
</dbReference>
<dbReference type="GO" id="GO:0043565">
    <property type="term" value="F:sequence-specific DNA binding"/>
    <property type="evidence" value="ECO:0007669"/>
    <property type="project" value="InterPro"/>
</dbReference>
<name>A0A3A2Z9W4_9EURO</name>
<dbReference type="SUPFAM" id="SSF46689">
    <property type="entry name" value="Homeodomain-like"/>
    <property type="match status" value="1"/>
</dbReference>
<dbReference type="InterPro" id="IPR004026">
    <property type="entry name" value="Ada_DNA_repair_Zn-bd"/>
</dbReference>
<keyword evidence="4" id="KW-0010">Activator</keyword>
<dbReference type="EMBL" id="MVGC01000357">
    <property type="protein sequence ID" value="RJE19918.1"/>
    <property type="molecule type" value="Genomic_DNA"/>
</dbReference>
<dbReference type="GO" id="GO:0003700">
    <property type="term" value="F:DNA-binding transcription factor activity"/>
    <property type="evidence" value="ECO:0007669"/>
    <property type="project" value="InterPro"/>
</dbReference>
<evidence type="ECO:0000256" key="5">
    <source>
        <dbReference type="ARBA" id="ARBA00023163"/>
    </source>
</evidence>
<dbReference type="Gene3D" id="1.10.10.60">
    <property type="entry name" value="Homeodomain-like"/>
    <property type="match status" value="1"/>
</dbReference>
<dbReference type="SUPFAM" id="SSF57884">
    <property type="entry name" value="Ada DNA repair protein, N-terminal domain (N-Ada 10)"/>
    <property type="match status" value="1"/>
</dbReference>
<evidence type="ECO:0000313" key="7">
    <source>
        <dbReference type="EMBL" id="RJE19918.1"/>
    </source>
</evidence>
<dbReference type="AlphaFoldDB" id="A0A3A2Z9W4"/>
<organism evidence="7 8">
    <name type="scientific">Aspergillus sclerotialis</name>
    <dbReference type="NCBI Taxonomy" id="2070753"/>
    <lineage>
        <taxon>Eukaryota</taxon>
        <taxon>Fungi</taxon>
        <taxon>Dikarya</taxon>
        <taxon>Ascomycota</taxon>
        <taxon>Pezizomycotina</taxon>
        <taxon>Eurotiomycetes</taxon>
        <taxon>Eurotiomycetidae</taxon>
        <taxon>Eurotiales</taxon>
        <taxon>Aspergillaceae</taxon>
        <taxon>Aspergillus</taxon>
        <taxon>Aspergillus subgen. Polypaecilum</taxon>
    </lineage>
</organism>
<evidence type="ECO:0000259" key="6">
    <source>
        <dbReference type="PROSITE" id="PS01124"/>
    </source>
</evidence>
<dbReference type="GO" id="GO:0032259">
    <property type="term" value="P:methylation"/>
    <property type="evidence" value="ECO:0007669"/>
    <property type="project" value="UniProtKB-KW"/>
</dbReference>
<accession>A0A3A2Z9W4</accession>
<dbReference type="Pfam" id="PF00165">
    <property type="entry name" value="HTH_AraC"/>
    <property type="match status" value="1"/>
</dbReference>
<dbReference type="InterPro" id="IPR009057">
    <property type="entry name" value="Homeodomain-like_sf"/>
</dbReference>
<protein>
    <recommendedName>
        <fullName evidence="6">HTH araC/xylS-type domain-containing protein</fullName>
    </recommendedName>
</protein>
<keyword evidence="5" id="KW-0804">Transcription</keyword>
<evidence type="ECO:0000256" key="2">
    <source>
        <dbReference type="ARBA" id="ARBA00022603"/>
    </source>
</evidence>
<sequence length="279" mass="31053">MAQNGSLREIPRLSKNPSISTTTRWQAVVNRNRSTDDFVYGVLTTRIYCRPSCPARLARRANIIFYDTPSQAEAAGFRPCKRCKPDMVNPQQQLVRKACTRIESEIKAGLKPKLQKLAEEANLTPSHFHRVFKRTLGMTPGQYVSKILESHSHQESGNDEHGAAVTAEPCDININILDPCIPGASKGVVCPDVDGLVPWNDFDFLIAAENEYNSSQGIQSLDDLLSPVVDGRNILETSDTSEDGLVDFLWEEEALQFPTESMAHMDETELLNIQPEPVV</sequence>
<comment type="caution">
    <text evidence="7">The sequence shown here is derived from an EMBL/GenBank/DDBJ whole genome shotgun (WGS) entry which is preliminary data.</text>
</comment>
<keyword evidence="2" id="KW-0808">Transferase</keyword>
<dbReference type="GO" id="GO:0008168">
    <property type="term" value="F:methyltransferase activity"/>
    <property type="evidence" value="ECO:0007669"/>
    <property type="project" value="UniProtKB-KW"/>
</dbReference>
<dbReference type="OrthoDB" id="2447880at2759"/>
<evidence type="ECO:0000256" key="1">
    <source>
        <dbReference type="ARBA" id="ARBA00001947"/>
    </source>
</evidence>
<dbReference type="InterPro" id="IPR035451">
    <property type="entry name" value="Ada-like_dom_sf"/>
</dbReference>
<dbReference type="InterPro" id="IPR018060">
    <property type="entry name" value="HTH_AraC"/>
</dbReference>
<dbReference type="STRING" id="2070753.A0A3A2Z9W4"/>
<dbReference type="Gene3D" id="3.40.10.10">
    <property type="entry name" value="DNA Methylphosphotriester Repair Domain"/>
    <property type="match status" value="1"/>
</dbReference>
<evidence type="ECO:0000256" key="4">
    <source>
        <dbReference type="ARBA" id="ARBA00023159"/>
    </source>
</evidence>
<proteinExistence type="predicted"/>
<gene>
    <name evidence="7" type="ORF">PHISCL_07744</name>
</gene>
<feature type="domain" description="HTH araC/xylS-type" evidence="6">
    <location>
        <begin position="96"/>
        <end position="144"/>
    </location>
</feature>
<evidence type="ECO:0000313" key="8">
    <source>
        <dbReference type="Proteomes" id="UP000266188"/>
    </source>
</evidence>